<feature type="domain" description="Fibronectin type-III" evidence="4">
    <location>
        <begin position="1783"/>
        <end position="1880"/>
    </location>
</feature>
<dbReference type="Gene3D" id="2.60.40.10">
    <property type="entry name" value="Immunoglobulins"/>
    <property type="match status" value="9"/>
</dbReference>
<dbReference type="InterPro" id="IPR026444">
    <property type="entry name" value="Secre_tail"/>
</dbReference>
<dbReference type="SUPFAM" id="SSF49265">
    <property type="entry name" value="Fibronectin type III"/>
    <property type="match status" value="3"/>
</dbReference>
<keyword evidence="3" id="KW-0732">Signal</keyword>
<sequence length="2480" mass="264874">MLNFLKIPLLLFALLPLQLLGQTDFHEAENTNKGNVNVSSTYSGYSGSGYVTGITSEWSYLGFDKSNSETQAAQIVIRYANGHSGNVTHLSLNVGSGKVADLVFPTTGDWSTWADLVVDFSLPVGYQNVKIDAMTNASNSVNIDYLELRLGDDIQGGGGTPTPTPPGSFNQIAPSANAIDIALSPNLSWGSSSDADDYTLVVSANSNLSSPIVNTTVNGTSYQISGLNYQTQYYWEVTANNADGNTVANNAVLSFTTVDEPTSPTPPGSFSLTAPSNGAADQNTSLTLQWSASSDATSYQVKVSTNSNLSGSIVDQTTSSTSLAISGLVNSTTYYWGVTASNSDGSVDASNQVYSFTTEDAVVVNPPPSSGEIFEAENMNKGNCNVASSESGYSGTGYIKDFVSEWSSAKFEQSYNDDTPAVLNIRYSNGSGQTINNIDLKVGSAKVQDLSFPPTNGWGDWQILTTDAFTIPAGYQGVELDGTSNVSVSVYIDYVELLDGSSVPPSSFSLISPANNAIDVLPSVQLSWNAASGADSYTVLVDNNSDFSSPVYNQQLTVTNCQPTGLDYSTTYYWKVSATNSNGTTEGGSRSFTTSDPLPLPGAFSHTSPSDDEVDVATNVSFTWGSSSDASSYAIKVSTNSNLSNPLVDVSGITATSYSANLSDATTYYWQVTATNPTGSTSSTKTQFTTLVPPPPGSFSLSAPSANAQDVSRFPQFNWSAASAATSYHITVDDNANFSSPVIDQSGITSTSYSSGNALDASKDYYWKVVANNSVGSTNASNNGIKFTTGDVVTGSFYVSTSGSDANGNGSAGNPWKTLAYAVSQIPAGQNNTLHIAAGTYVETQPVKVPLGVNLEGAGVDQVTITSAGSVPVDAGVDVTSGDWKLWYHGSLIQLYSGGYQGGDAVLYGSPDEMIPSSNGNQYLTGFTVDGANKQVKAGIWVQNRNNVTMHHVKVQNCEQRGAVFTRSDLWWYEPMPEGMWMHNSTIHDVEFINNGAQLGSETLGNLCLAGLDGADIYNITINDNVGYGIKFIMVGHYRNVKIHDCDITVNEQDAAWGEKISIELWNLDQGNEVYNINCNTWHSYVNHGQITEYEPTGDEVNNLKIRNVVMIDEDGSSGKEAIEAALSGVEISDCYFQDKGFGIAIWNGQGQTLKKNFLIKNNIINNVARQPNFGFGNSAAVFIPDPATNVMIYNNVFDKMGVALDLGPATNVDIKNNIFYMTEGDDVKGGSGSASHNLKYHSNSQKAAFNSSLSGSNNVSGNPGLVESGNRVTTFYEPASNSSLVVDAGTDIGDAFSGSAPDIGRWEYNSVPTQVPGSFSLNSPSNNANDVSVTPALTWGAALYAQSYQVDVATNSSFGNIVYTQSGITDNSHVVTAILDNNKAYYWRVRAINVVGNTNASNNGQKFTTEDVTPAPGGFTLNSPSGNGVSKTPQFSWNASSDAASYTVVVSTQSNFSNPTINQSGIATTSFTPTVPLNDETTYYWKVSAVNVMGTADASNNGLSFTTVSGPLVGDGLVNLEKWDGIEGDDIVNLTSHVNYPNYPDAVSKVNSTQTPSEQGSDFGQRLWGYLLPTVTGSYEFAVSGDDDVELWLSTDAYKANKVRVAYFDGWTYAGNYDKYPTQKSGGITLEAGKEYYFEVLHKEKDGGDHAQMAWKKPGDSVWSIVSGNVLSSYLLSNLPAPEAFTLSAPTNASNGVSRVPTFTWTASNLATSYDLVVSTNSNLSNPIVDARGLETNSYTVPTTDAFPTSTTYYWAVTAVNEGGTLEAGNNTFSFTTEAQPLPGDFSIIQPTDGVTGTSWNPFFTWSSSFEADSYTIVVSENSNLSSPVINESGITSTGYTDTNSLSATTKYYWKVTAVNSSGSTDVTGGVADFTTGNQDGLVHVKLSGNDGSGNGTASNPYRTVAYAASQVVADQGKTIFVHPGEFIETSEIQIPTGVNLLGSGEGVTILKAGNLGSGGGKEDYVGSLIQLISPSYVVDQYSPAVAPANGNQTISGFTIDGSNRSLKAGLWLQARDNVTIHHVTIQNTAQRGAVACFGQKQGREEPPYYIKNLVMHDMSFIDAAADLSDESLGNLNIAHTDGAEIYNIDIDCQYGYGIKFIFEGYYKNTKIHDCTISVNEDDPLWTEDIAIELWNLGPGNEVYRLDANTWFSFVNWANTFNNPASAGAHLKVYDCKIIDNDGTSLKEAIEVACSGTEVYGNYIENKGWGIAQWLQAERKVTIRNNIFRNTQPQAVWADAGAIFIVADEVPKMEDIKIHNNVFDNLVTGGGSPLKVISVWKGTVDGLDIANNVSTNMLAENYDFYLYGAASVSNATYRNNMRDVTHNVTGITSQSGNLVANPQFKATGQRWEDYYAPATSNSNLVDAGVDIGHPYNGSSPDIGAYEYGSSGSRTTNIGLQEELEVLLIPNPANDYTVVSAPQDVVIENIQLLSSEGKVMRVLSPSNEDVRITTGNLPSGLYFVMLHTNEGAITKKLIVR</sequence>
<dbReference type="GO" id="GO:0030246">
    <property type="term" value="F:carbohydrate binding"/>
    <property type="evidence" value="ECO:0007669"/>
    <property type="project" value="InterPro"/>
</dbReference>
<dbReference type="Pfam" id="PF07691">
    <property type="entry name" value="PA14"/>
    <property type="match status" value="1"/>
</dbReference>
<dbReference type="Gene3D" id="2.60.120.260">
    <property type="entry name" value="Galactose-binding domain-like"/>
    <property type="match status" value="2"/>
</dbReference>
<dbReference type="InterPro" id="IPR036116">
    <property type="entry name" value="FN3_sf"/>
</dbReference>
<evidence type="ECO:0000256" key="1">
    <source>
        <dbReference type="ARBA" id="ARBA00023319"/>
    </source>
</evidence>
<dbReference type="PROSITE" id="PS50853">
    <property type="entry name" value="FN3"/>
    <property type="match status" value="4"/>
</dbReference>
<evidence type="ECO:0000313" key="8">
    <source>
        <dbReference type="Proteomes" id="UP000678679"/>
    </source>
</evidence>
<feature type="compositionally biased region" description="Polar residues" evidence="2">
    <location>
        <begin position="582"/>
        <end position="596"/>
    </location>
</feature>
<dbReference type="SUPFAM" id="SSF49785">
    <property type="entry name" value="Galactose-binding domain-like"/>
    <property type="match status" value="2"/>
</dbReference>
<evidence type="ECO:0000259" key="4">
    <source>
        <dbReference type="PROSITE" id="PS50853"/>
    </source>
</evidence>
<dbReference type="SMART" id="SM00758">
    <property type="entry name" value="PA14"/>
    <property type="match status" value="1"/>
</dbReference>
<dbReference type="Proteomes" id="UP000678679">
    <property type="component" value="Chromosome 2"/>
</dbReference>
<evidence type="ECO:0000259" key="5">
    <source>
        <dbReference type="PROSITE" id="PS51175"/>
    </source>
</evidence>
<accession>A0AAX1N9V4</accession>
<protein>
    <submittedName>
        <fullName evidence="7">Carbohydrate-binding protein</fullName>
    </submittedName>
</protein>
<keyword evidence="1" id="KW-0393">Immunoglobulin domain</keyword>
<dbReference type="InterPro" id="IPR037524">
    <property type="entry name" value="PA14/GLEYA"/>
</dbReference>
<feature type="region of interest" description="Disordered" evidence="2">
    <location>
        <begin position="582"/>
        <end position="612"/>
    </location>
</feature>
<evidence type="ECO:0000256" key="3">
    <source>
        <dbReference type="SAM" id="SignalP"/>
    </source>
</evidence>
<dbReference type="SUPFAM" id="SSF56988">
    <property type="entry name" value="Anthrax protective antigen"/>
    <property type="match status" value="1"/>
</dbReference>
<dbReference type="SMART" id="SM00710">
    <property type="entry name" value="PbH1"/>
    <property type="match status" value="16"/>
</dbReference>
<feature type="domain" description="Fibronectin type-III" evidence="4">
    <location>
        <begin position="504"/>
        <end position="597"/>
    </location>
</feature>
<dbReference type="PANTHER" id="PTHR14340:SF9">
    <property type="entry name" value="FIBRONECTIN TYPE-III DOMAIN-CONTAINING PROTEIN"/>
    <property type="match status" value="1"/>
</dbReference>
<dbReference type="PANTHER" id="PTHR14340">
    <property type="entry name" value="MICROFIBRIL-ASSOCIATED GLYCOPROTEIN 3"/>
    <property type="match status" value="1"/>
</dbReference>
<keyword evidence="8" id="KW-1185">Reference proteome</keyword>
<name>A0AAX1N9V4_9BACT</name>
<feature type="chain" id="PRO_5043656854" evidence="3">
    <location>
        <begin position="22"/>
        <end position="2480"/>
    </location>
</feature>
<dbReference type="Gene3D" id="2.160.20.10">
    <property type="entry name" value="Single-stranded right-handed beta-helix, Pectin lyase-like"/>
    <property type="match status" value="2"/>
</dbReference>
<dbReference type="CDD" id="cd00063">
    <property type="entry name" value="FN3"/>
    <property type="match status" value="1"/>
</dbReference>
<feature type="domain" description="CBM6" evidence="5">
    <location>
        <begin position="372"/>
        <end position="498"/>
    </location>
</feature>
<dbReference type="Gene3D" id="3.30.1910.20">
    <property type="entry name" value="asparaginyl-tRNA synthetase, N-terminal domain"/>
    <property type="match status" value="2"/>
</dbReference>
<dbReference type="Pfam" id="PF00041">
    <property type="entry name" value="fn3"/>
    <property type="match status" value="1"/>
</dbReference>
<dbReference type="InterPro" id="IPR011658">
    <property type="entry name" value="PA14_dom"/>
</dbReference>
<dbReference type="RefSeq" id="WP_169663773.1">
    <property type="nucleotide sequence ID" value="NZ_CP076133.1"/>
</dbReference>
<dbReference type="PROSITE" id="PS51175">
    <property type="entry name" value="CBM6"/>
    <property type="match status" value="2"/>
</dbReference>
<dbReference type="KEGG" id="fya:KMW28_25700"/>
<reference evidence="7 8" key="1">
    <citation type="submission" date="2021-05" db="EMBL/GenBank/DDBJ databases">
        <title>Comparative genomic studies on the polysaccharide-degrading batcterial strains of the Flammeovirga genus.</title>
        <authorList>
            <person name="Zewei F."/>
            <person name="Zheng Z."/>
            <person name="Yu L."/>
            <person name="Ruyue G."/>
            <person name="Yanhong M."/>
            <person name="Yuanyuan C."/>
            <person name="Jingyan G."/>
            <person name="Wenjun H."/>
        </authorList>
    </citation>
    <scope>NUCLEOTIDE SEQUENCE [LARGE SCALE GENOMIC DNA]</scope>
    <source>
        <strain evidence="7 8">NBRC:100898</strain>
    </source>
</reference>
<dbReference type="InterPro" id="IPR008979">
    <property type="entry name" value="Galactose-bd-like_sf"/>
</dbReference>
<feature type="signal peptide" evidence="3">
    <location>
        <begin position="1"/>
        <end position="21"/>
    </location>
</feature>
<dbReference type="InterPro" id="IPR011050">
    <property type="entry name" value="Pectin_lyase_fold/virulence"/>
</dbReference>
<feature type="domain" description="Fibronectin type-III" evidence="4">
    <location>
        <begin position="165"/>
        <end position="260"/>
    </location>
</feature>
<dbReference type="InterPro" id="IPR012334">
    <property type="entry name" value="Pectin_lyas_fold"/>
</dbReference>
<evidence type="ECO:0000313" key="7">
    <source>
        <dbReference type="EMBL" id="QWG04291.1"/>
    </source>
</evidence>
<dbReference type="EMBL" id="CP076133">
    <property type="protein sequence ID" value="QWG04291.1"/>
    <property type="molecule type" value="Genomic_DNA"/>
</dbReference>
<dbReference type="Pfam" id="PF03422">
    <property type="entry name" value="CBM_6"/>
    <property type="match status" value="1"/>
</dbReference>
<gene>
    <name evidence="7" type="ORF">KMW28_25700</name>
</gene>
<organism evidence="7 8">
    <name type="scientific">Flammeovirga yaeyamensis</name>
    <dbReference type="NCBI Taxonomy" id="367791"/>
    <lineage>
        <taxon>Bacteria</taxon>
        <taxon>Pseudomonadati</taxon>
        <taxon>Bacteroidota</taxon>
        <taxon>Cytophagia</taxon>
        <taxon>Cytophagales</taxon>
        <taxon>Flammeovirgaceae</taxon>
        <taxon>Flammeovirga</taxon>
    </lineage>
</organism>
<feature type="domain" description="Fibronectin type-III" evidence="4">
    <location>
        <begin position="266"/>
        <end position="361"/>
    </location>
</feature>
<dbReference type="PROSITE" id="PS51820">
    <property type="entry name" value="PA14"/>
    <property type="match status" value="1"/>
</dbReference>
<dbReference type="InterPro" id="IPR003961">
    <property type="entry name" value="FN3_dom"/>
</dbReference>
<dbReference type="InterPro" id="IPR005084">
    <property type="entry name" value="CBM6"/>
</dbReference>
<evidence type="ECO:0000256" key="2">
    <source>
        <dbReference type="SAM" id="MobiDB-lite"/>
    </source>
</evidence>
<dbReference type="SMART" id="SM00060">
    <property type="entry name" value="FN3"/>
    <property type="match status" value="4"/>
</dbReference>
<feature type="domain" description="CBM6" evidence="5">
    <location>
        <begin position="24"/>
        <end position="149"/>
    </location>
</feature>
<proteinExistence type="predicted"/>
<evidence type="ECO:0000259" key="6">
    <source>
        <dbReference type="PROSITE" id="PS51820"/>
    </source>
</evidence>
<dbReference type="NCBIfam" id="TIGR04183">
    <property type="entry name" value="Por_Secre_tail"/>
    <property type="match status" value="1"/>
</dbReference>
<feature type="domain" description="PA14" evidence="6">
    <location>
        <begin position="1514"/>
        <end position="1670"/>
    </location>
</feature>
<dbReference type="InterPro" id="IPR006626">
    <property type="entry name" value="PbH1"/>
</dbReference>
<dbReference type="InterPro" id="IPR013783">
    <property type="entry name" value="Ig-like_fold"/>
</dbReference>
<dbReference type="SUPFAM" id="SSF51126">
    <property type="entry name" value="Pectin lyase-like"/>
    <property type="match status" value="2"/>
</dbReference>
<dbReference type="Pfam" id="PF18962">
    <property type="entry name" value="Por_Secre_tail"/>
    <property type="match status" value="1"/>
</dbReference>